<dbReference type="Pfam" id="PF05922">
    <property type="entry name" value="Inhibitor_I9"/>
    <property type="match status" value="1"/>
</dbReference>
<feature type="domain" description="Subtilisin-like protease fibronectin type-III" evidence="12">
    <location>
        <begin position="630"/>
        <end position="700"/>
    </location>
</feature>
<comment type="similarity">
    <text evidence="1 8">Belongs to the peptidase S8 family.</text>
</comment>
<dbReference type="GO" id="GO:0004252">
    <property type="term" value="F:serine-type endopeptidase activity"/>
    <property type="evidence" value="ECO:0000318"/>
    <property type="project" value="GO_Central"/>
</dbReference>
<dbReference type="Gene3D" id="1.20.120.160">
    <property type="entry name" value="HPT domain"/>
    <property type="match status" value="1"/>
</dbReference>
<feature type="domain" description="Peptidase S8/S53" evidence="10">
    <location>
        <begin position="132"/>
        <end position="573"/>
    </location>
</feature>
<dbReference type="Gene3D" id="3.30.70.80">
    <property type="entry name" value="Peptidase S8 propeptide/proteinase inhibitor I9"/>
    <property type="match status" value="1"/>
</dbReference>
<dbReference type="InterPro" id="IPR015500">
    <property type="entry name" value="Peptidase_S8_subtilisin-rel"/>
</dbReference>
<dbReference type="EMBL" id="CM001887">
    <property type="protein sequence ID" value="EOY33491.1"/>
    <property type="molecule type" value="Genomic_DNA"/>
</dbReference>
<feature type="chain" id="PRO_5001599200" evidence="9">
    <location>
        <begin position="25"/>
        <end position="863"/>
    </location>
</feature>
<dbReference type="CDD" id="cd04852">
    <property type="entry name" value="Peptidases_S8_3"/>
    <property type="match status" value="1"/>
</dbReference>
<dbReference type="InterPro" id="IPR010259">
    <property type="entry name" value="S8pro/Inhibitor_I9"/>
</dbReference>
<reference evidence="13 14" key="1">
    <citation type="journal article" date="2013" name="Genome Biol.">
        <title>The genome sequence of the most widely cultivated cacao type and its use to identify candidate genes regulating pod color.</title>
        <authorList>
            <person name="Motamayor J.C."/>
            <person name="Mockaitis K."/>
            <person name="Schmutz J."/>
            <person name="Haiminen N."/>
            <person name="Iii D.L."/>
            <person name="Cornejo O."/>
            <person name="Findley S.D."/>
            <person name="Zheng P."/>
            <person name="Utro F."/>
            <person name="Royaert S."/>
            <person name="Saski C."/>
            <person name="Jenkins J."/>
            <person name="Podicheti R."/>
            <person name="Zhao M."/>
            <person name="Scheffler B.E."/>
            <person name="Stack J.C."/>
            <person name="Feltus F.A."/>
            <person name="Mustiga G.M."/>
            <person name="Amores F."/>
            <person name="Phillips W."/>
            <person name="Marelli J.P."/>
            <person name="May G.D."/>
            <person name="Shapiro H."/>
            <person name="Ma J."/>
            <person name="Bustamante C.D."/>
            <person name="Schnell R.J."/>
            <person name="Main D."/>
            <person name="Gilbert D."/>
            <person name="Parida L."/>
            <person name="Kuhn D.N."/>
        </authorList>
    </citation>
    <scope>NUCLEOTIDE SEQUENCE [LARGE SCALE GENOMIC DNA]</scope>
    <source>
        <strain evidence="14">cv. Matina 1-6</strain>
    </source>
</reference>
<dbReference type="InterPro" id="IPR036641">
    <property type="entry name" value="HPT_dom_sf"/>
</dbReference>
<keyword evidence="4 8" id="KW-0378">Hydrolase</keyword>
<dbReference type="PANTHER" id="PTHR10795">
    <property type="entry name" value="PROPROTEIN CONVERTASE SUBTILISIN/KEXIN"/>
    <property type="match status" value="1"/>
</dbReference>
<evidence type="ECO:0000256" key="9">
    <source>
        <dbReference type="SAM" id="SignalP"/>
    </source>
</evidence>
<accession>A0A061GVG4</accession>
<dbReference type="InParanoid" id="A0A061GVG4"/>
<dbReference type="GO" id="GO:0005576">
    <property type="term" value="C:extracellular region"/>
    <property type="evidence" value="ECO:0000318"/>
    <property type="project" value="GO_Central"/>
</dbReference>
<evidence type="ECO:0000256" key="5">
    <source>
        <dbReference type="ARBA" id="ARBA00022825"/>
    </source>
</evidence>
<feature type="active site" description="Charge relay system" evidence="7 8">
    <location>
        <position position="201"/>
    </location>
</feature>
<dbReference type="Pfam" id="PF17766">
    <property type="entry name" value="fn3_6"/>
    <property type="match status" value="1"/>
</dbReference>
<dbReference type="GO" id="GO:0006508">
    <property type="term" value="P:proteolysis"/>
    <property type="evidence" value="ECO:0007669"/>
    <property type="project" value="UniProtKB-KW"/>
</dbReference>
<dbReference type="PROSITE" id="PS00138">
    <property type="entry name" value="SUBTILASE_SER"/>
    <property type="match status" value="1"/>
</dbReference>
<organism evidence="13 14">
    <name type="scientific">Theobroma cacao</name>
    <name type="common">Cacao</name>
    <name type="synonym">Cocoa</name>
    <dbReference type="NCBI Taxonomy" id="3641"/>
    <lineage>
        <taxon>Eukaryota</taxon>
        <taxon>Viridiplantae</taxon>
        <taxon>Streptophyta</taxon>
        <taxon>Embryophyta</taxon>
        <taxon>Tracheophyta</taxon>
        <taxon>Spermatophyta</taxon>
        <taxon>Magnoliopsida</taxon>
        <taxon>eudicotyledons</taxon>
        <taxon>Gunneridae</taxon>
        <taxon>Pentapetalae</taxon>
        <taxon>rosids</taxon>
        <taxon>malvids</taxon>
        <taxon>Malvales</taxon>
        <taxon>Malvaceae</taxon>
        <taxon>Byttnerioideae</taxon>
        <taxon>Theobroma</taxon>
    </lineage>
</organism>
<dbReference type="GO" id="GO:0000160">
    <property type="term" value="P:phosphorelay signal transduction system"/>
    <property type="evidence" value="ECO:0007669"/>
    <property type="project" value="InterPro"/>
</dbReference>
<dbReference type="InterPro" id="IPR000209">
    <property type="entry name" value="Peptidase_S8/S53_dom"/>
</dbReference>
<evidence type="ECO:0000256" key="8">
    <source>
        <dbReference type="PROSITE-ProRule" id="PRU01240"/>
    </source>
</evidence>
<dbReference type="PROSITE" id="PS51892">
    <property type="entry name" value="SUBTILASE"/>
    <property type="match status" value="1"/>
</dbReference>
<keyword evidence="3 9" id="KW-0732">Signal</keyword>
<keyword evidence="6" id="KW-0325">Glycoprotein</keyword>
<evidence type="ECO:0000259" key="11">
    <source>
        <dbReference type="Pfam" id="PF05922"/>
    </source>
</evidence>
<name>A0A061GVG4_THECC</name>
<keyword evidence="2 8" id="KW-0645">Protease</keyword>
<dbReference type="Proteomes" id="UP000026915">
    <property type="component" value="Chromosome 9"/>
</dbReference>
<feature type="signal peptide" evidence="9">
    <location>
        <begin position="1"/>
        <end position="24"/>
    </location>
</feature>
<evidence type="ECO:0000256" key="7">
    <source>
        <dbReference type="PIRSR" id="PIRSR615500-1"/>
    </source>
</evidence>
<dbReference type="InterPro" id="IPR037045">
    <property type="entry name" value="S8pro/Inhibitor_I9_sf"/>
</dbReference>
<feature type="active site" description="Charge relay system" evidence="7 8">
    <location>
        <position position="140"/>
    </location>
</feature>
<feature type="domain" description="Inhibitor I9" evidence="11">
    <location>
        <begin position="33"/>
        <end position="110"/>
    </location>
</feature>
<evidence type="ECO:0000313" key="13">
    <source>
        <dbReference type="EMBL" id="EOY33491.1"/>
    </source>
</evidence>
<dbReference type="InterPro" id="IPR045051">
    <property type="entry name" value="SBT"/>
</dbReference>
<evidence type="ECO:0000256" key="6">
    <source>
        <dbReference type="ARBA" id="ARBA00023180"/>
    </source>
</evidence>
<dbReference type="InterPro" id="IPR023828">
    <property type="entry name" value="Peptidase_S8_Ser-AS"/>
</dbReference>
<dbReference type="HOGENOM" id="CLU_000625_4_3_1"/>
<dbReference type="Gramene" id="EOY33491">
    <property type="protein sequence ID" value="EOY33491"/>
    <property type="gene ID" value="TCM_041463"/>
</dbReference>
<dbReference type="InterPro" id="IPR034197">
    <property type="entry name" value="Peptidases_S8_3"/>
</dbReference>
<evidence type="ECO:0000256" key="3">
    <source>
        <dbReference type="ARBA" id="ARBA00022729"/>
    </source>
</evidence>
<dbReference type="CDD" id="cd02120">
    <property type="entry name" value="PA_subtilisin_like"/>
    <property type="match status" value="1"/>
</dbReference>
<dbReference type="Gene3D" id="3.40.50.200">
    <property type="entry name" value="Peptidase S8/S53 domain"/>
    <property type="match status" value="1"/>
</dbReference>
<gene>
    <name evidence="13" type="ORF">TCM_041463</name>
</gene>
<dbReference type="AlphaFoldDB" id="A0A061GVG4"/>
<dbReference type="Gene3D" id="3.50.30.30">
    <property type="match status" value="1"/>
</dbReference>
<dbReference type="Pfam" id="PF00082">
    <property type="entry name" value="Peptidase_S8"/>
    <property type="match status" value="1"/>
</dbReference>
<dbReference type="Gene3D" id="2.60.40.2310">
    <property type="match status" value="1"/>
</dbReference>
<evidence type="ECO:0000256" key="2">
    <source>
        <dbReference type="ARBA" id="ARBA00022670"/>
    </source>
</evidence>
<proteinExistence type="inferred from homology"/>
<dbReference type="SUPFAM" id="SSF52743">
    <property type="entry name" value="Subtilisin-like"/>
    <property type="match status" value="1"/>
</dbReference>
<dbReference type="FunFam" id="3.30.70.80:FF:000002">
    <property type="entry name" value="Subtilisin-like protease SBT5.3"/>
    <property type="match status" value="1"/>
</dbReference>
<dbReference type="OMA" id="ICNDIGC"/>
<keyword evidence="14" id="KW-1185">Reference proteome</keyword>
<protein>
    <submittedName>
        <fullName evidence="13">Cucumisin protein</fullName>
    </submittedName>
</protein>
<evidence type="ECO:0000256" key="1">
    <source>
        <dbReference type="ARBA" id="ARBA00011073"/>
    </source>
</evidence>
<dbReference type="eggNOG" id="ENOG502SJFW">
    <property type="taxonomic scope" value="Eukaryota"/>
</dbReference>
<evidence type="ECO:0000256" key="4">
    <source>
        <dbReference type="ARBA" id="ARBA00022801"/>
    </source>
</evidence>
<evidence type="ECO:0000259" key="10">
    <source>
        <dbReference type="Pfam" id="PF00082"/>
    </source>
</evidence>
<dbReference type="InterPro" id="IPR041469">
    <property type="entry name" value="Subtilisin-like_FN3"/>
</dbReference>
<evidence type="ECO:0000313" key="14">
    <source>
        <dbReference type="Proteomes" id="UP000026915"/>
    </source>
</evidence>
<dbReference type="InterPro" id="IPR036852">
    <property type="entry name" value="Peptidase_S8/S53_dom_sf"/>
</dbReference>
<keyword evidence="5 8" id="KW-0720">Serine protease</keyword>
<evidence type="ECO:0000259" key="12">
    <source>
        <dbReference type="Pfam" id="PF17766"/>
    </source>
</evidence>
<sequence length="863" mass="92499">MGLNIVIFSLFVSATLLLVSSGHAADDSERKAYIVYMGNALESKSLAVEHHHCLLSGVTQDEEVARQSIIHSYGKSFNGFAAYLTPDEAARLQENENVVSVFPNSFRQLQTTRSWDFLGMPLSVKRNTPKESDIIVGVLDTGIYIDAPSFDDKGFGPPPSKWKGVCQTGGNFTGCNNKVIGARAYSIGEATNVSAADDVGHGSHTASIVAGVPVKDASLFGIGQGTVRGGVPSARIAVYRICNDIGCSDIKILAAFDDAIDDGVDIISMSVGGSARDYHSDSIAIGSFHAMKKGVLTSCAAGNDGPDLASLANGAPWILTVGATATDRLFKTPIEIGKDMKTLGVSLNTFNLEKMYPLTSGAKAAKANKKDTYCSCEASLLDANKVKGKIVYCDGGLQDSIIKDLGGIGAVMSCSPNSLIGGTSYVLPGACVSRDTALQILQYLNSTKNPQGVIHKTIPVDTTAPFAASFSSRGPYYTSLSFLKPDIVAPGVDILAAYSKLKSVTGSEGDDRFNAFYIMSGTSMACPHASAAAAYVKSFHPEWSISAIKSALMTTASEMKVGDKFVEFAYGSGQIDPQRAVDPGLVYELSEIDYIRYLCKEGYSGTRLGLIIDEDVNCSSIPKFGGQDVLNYPSMALVHEDPAPNISAVFNRIVTNVGDGNSTYKAIVKGPAGLNITVSPDTLVFNKVNERKSFTVELKGPPLKVPIQKVLLTGFIHSMHSEEIVDDQFYQPQAIKDPACLYCWRRGCIISLSDLPNVDFSNLAALATEIEERSSCIGAEHVRLACLDLMRACDQMQKQNFCQALSWTKNEFAHTCNKLQVLVQWLLNLSALAASNADGAEDYEARSKTAKIECYQVVFLNVQ</sequence>
<dbReference type="PRINTS" id="PR00723">
    <property type="entry name" value="SUBTILISIN"/>
</dbReference>
<feature type="active site" description="Charge relay system" evidence="7 8">
    <location>
        <position position="523"/>
    </location>
</feature>